<dbReference type="Proteomes" id="UP001596096">
    <property type="component" value="Unassembled WGS sequence"/>
</dbReference>
<feature type="domain" description="Glyoxalase/fosfomycin resistance/dioxygenase" evidence="2">
    <location>
        <begin position="20"/>
        <end position="125"/>
    </location>
</feature>
<feature type="region of interest" description="Disordered" evidence="1">
    <location>
        <begin position="169"/>
        <end position="192"/>
    </location>
</feature>
<dbReference type="InterPro" id="IPR004360">
    <property type="entry name" value="Glyas_Fos-R_dOase_dom"/>
</dbReference>
<evidence type="ECO:0000259" key="2">
    <source>
        <dbReference type="Pfam" id="PF00903"/>
    </source>
</evidence>
<reference evidence="4" key="1">
    <citation type="journal article" date="2019" name="Int. J. Syst. Evol. Microbiol.">
        <title>The Global Catalogue of Microorganisms (GCM) 10K type strain sequencing project: providing services to taxonomists for standard genome sequencing and annotation.</title>
        <authorList>
            <consortium name="The Broad Institute Genomics Platform"/>
            <consortium name="The Broad Institute Genome Sequencing Center for Infectious Disease"/>
            <person name="Wu L."/>
            <person name="Ma J."/>
        </authorList>
    </citation>
    <scope>NUCLEOTIDE SEQUENCE [LARGE SCALE GENOMIC DNA]</scope>
    <source>
        <strain evidence="4">CGMCC 4.7106</strain>
    </source>
</reference>
<comment type="caution">
    <text evidence="3">The sequence shown here is derived from an EMBL/GenBank/DDBJ whole genome shotgun (WGS) entry which is preliminary data.</text>
</comment>
<dbReference type="PANTHER" id="PTHR34109">
    <property type="entry name" value="BNAUNNG04460D PROTEIN-RELATED"/>
    <property type="match status" value="1"/>
</dbReference>
<evidence type="ECO:0000256" key="1">
    <source>
        <dbReference type="SAM" id="MobiDB-lite"/>
    </source>
</evidence>
<evidence type="ECO:0000313" key="3">
    <source>
        <dbReference type="EMBL" id="MFC5815427.1"/>
    </source>
</evidence>
<evidence type="ECO:0000313" key="4">
    <source>
        <dbReference type="Proteomes" id="UP001596096"/>
    </source>
</evidence>
<dbReference type="PANTHER" id="PTHR34109:SF1">
    <property type="entry name" value="VOC DOMAIN-CONTAINING PROTEIN"/>
    <property type="match status" value="1"/>
</dbReference>
<name>A0ABW1BQC3_9ACTN</name>
<keyword evidence="4" id="KW-1185">Reference proteome</keyword>
<sequence>MTARPHAPAGSNTVNPFVIADGTAELIDFLIDVFGATDVPEARTIDEDGLILHAELRLGDSLLSLADRKPDWPFTPALTRVYVDDVEETLARAEARGARIVTRPTDFFGDTLARFQDRSGNLWWVYQHDPTAGQDWAAEAEDADDWTSFSTPELEYIHGTLVEAMRSLHDPRTQRHASPADQEGADQSRLRI</sequence>
<organism evidence="3 4">
    <name type="scientific">Nonomuraea harbinensis</name>
    <dbReference type="NCBI Taxonomy" id="1286938"/>
    <lineage>
        <taxon>Bacteria</taxon>
        <taxon>Bacillati</taxon>
        <taxon>Actinomycetota</taxon>
        <taxon>Actinomycetes</taxon>
        <taxon>Streptosporangiales</taxon>
        <taxon>Streptosporangiaceae</taxon>
        <taxon>Nonomuraea</taxon>
    </lineage>
</organism>
<dbReference type="Pfam" id="PF00903">
    <property type="entry name" value="Glyoxalase"/>
    <property type="match status" value="1"/>
</dbReference>
<gene>
    <name evidence="3" type="ORF">ACFPUY_10070</name>
</gene>
<dbReference type="EMBL" id="JBHSNW010000004">
    <property type="protein sequence ID" value="MFC5815427.1"/>
    <property type="molecule type" value="Genomic_DNA"/>
</dbReference>
<dbReference type="RefSeq" id="WP_219543608.1">
    <property type="nucleotide sequence ID" value="NZ_JAHKRN010000004.1"/>
</dbReference>
<protein>
    <submittedName>
        <fullName evidence="3">VOC family protein</fullName>
    </submittedName>
</protein>
<proteinExistence type="predicted"/>
<accession>A0ABW1BQC3</accession>